<protein>
    <recommendedName>
        <fullName evidence="2">Nucleolus and neural progenitor protein-like N-terminal domain-containing protein</fullName>
    </recommendedName>
</protein>
<feature type="region of interest" description="Disordered" evidence="1">
    <location>
        <begin position="368"/>
        <end position="397"/>
    </location>
</feature>
<comment type="caution">
    <text evidence="3">The sequence shown here is derived from an EMBL/GenBank/DDBJ whole genome shotgun (WGS) entry which is preliminary data.</text>
</comment>
<dbReference type="GO" id="GO:0005634">
    <property type="term" value="C:nucleus"/>
    <property type="evidence" value="ECO:0007669"/>
    <property type="project" value="TreeGrafter"/>
</dbReference>
<feature type="region of interest" description="Disordered" evidence="1">
    <location>
        <begin position="562"/>
        <end position="586"/>
    </location>
</feature>
<dbReference type="Pfam" id="PF14780">
    <property type="entry name" value="NEPRO_N"/>
    <property type="match status" value="1"/>
</dbReference>
<dbReference type="PANTHER" id="PTHR34761:SF1">
    <property type="entry name" value="NUCLEOLUS AND NEURAL PROGENITOR PROTEIN"/>
    <property type="match status" value="1"/>
</dbReference>
<dbReference type="AlphaFoldDB" id="A0A8J1Y5Q1"/>
<evidence type="ECO:0000259" key="2">
    <source>
        <dbReference type="Pfam" id="PF14780"/>
    </source>
</evidence>
<accession>A0A8J1Y5Q1</accession>
<proteinExistence type="predicted"/>
<sequence length="586" mass="67727">MSWNQISVPLPPCATVQVDLDRLNRGMIGKVCAKLPEYLETILNQQCLSTEMFILNKLIYVANNQLRQEKCLQGLKKIHRCLKRWCHLSLNKDLDHYCKVLPKAVLATTTKLYIPSLIMTEHILLRLQGASNLLARAATYCTETYPLFLQLMENDYLIPKQLIFVSIVSRIFALVRLLLIQTVEAYQTLLPLRLALLKSNTIKNQEHDFPENILESLGADIVNLVTAKQHIINRKLYMVGVEKLNIQRYFDMFSTSQQPENESIHHDEDVINDEQDKDDNNDDIETNENNEHEALDTLDIGEKITRSAFREECEKPDLNLKKKTFKESKKSKKAKKKERIMLDSVTSMMEESLNEISRKAVKRKHINDDDDDHIGAVKQKKQKHEEPIRESSMDNTSGTPYLETLNFIKRVNSCKGKKKLGKTVAKFIKRRPELTKASDTEDGEGHKTMRNKAIALANMAFINEKQNDEQHGSDTIVKHLNSLITDKDTWPQEFQKHFNRKKQLMATIQPYLKTVSEDMNEIVAKRDNGKVTQDNFNITNALIKQVFIHQIVDDPTVNKFFDSQQSKSRKVKSSQKLKKLRKRGKK</sequence>
<organism evidence="3 4">
    <name type="scientific">Owenia fusiformis</name>
    <name type="common">Polychaete worm</name>
    <dbReference type="NCBI Taxonomy" id="6347"/>
    <lineage>
        <taxon>Eukaryota</taxon>
        <taxon>Metazoa</taxon>
        <taxon>Spiralia</taxon>
        <taxon>Lophotrochozoa</taxon>
        <taxon>Annelida</taxon>
        <taxon>Polychaeta</taxon>
        <taxon>Sedentaria</taxon>
        <taxon>Canalipalpata</taxon>
        <taxon>Sabellida</taxon>
        <taxon>Oweniida</taxon>
        <taxon>Oweniidae</taxon>
        <taxon>Owenia</taxon>
    </lineage>
</organism>
<feature type="region of interest" description="Disordered" evidence="1">
    <location>
        <begin position="257"/>
        <end position="290"/>
    </location>
</feature>
<gene>
    <name evidence="3" type="ORF">OFUS_LOCUS17919</name>
</gene>
<dbReference type="EMBL" id="CAIIXF020000008">
    <property type="protein sequence ID" value="CAH1793016.1"/>
    <property type="molecule type" value="Genomic_DNA"/>
</dbReference>
<dbReference type="InterPro" id="IPR052835">
    <property type="entry name" value="Nepro"/>
</dbReference>
<evidence type="ECO:0000313" key="3">
    <source>
        <dbReference type="EMBL" id="CAH1793016.1"/>
    </source>
</evidence>
<evidence type="ECO:0000313" key="4">
    <source>
        <dbReference type="Proteomes" id="UP000749559"/>
    </source>
</evidence>
<name>A0A8J1Y5Q1_OWEFU</name>
<feature type="domain" description="Nucleolus and neural progenitor protein-like N-terminal" evidence="2">
    <location>
        <begin position="3"/>
        <end position="189"/>
    </location>
</feature>
<dbReference type="GO" id="GO:0045747">
    <property type="term" value="P:positive regulation of Notch signaling pathway"/>
    <property type="evidence" value="ECO:0007669"/>
    <property type="project" value="TreeGrafter"/>
</dbReference>
<feature type="compositionally biased region" description="Basic and acidic residues" evidence="1">
    <location>
        <begin position="383"/>
        <end position="392"/>
    </location>
</feature>
<keyword evidence="4" id="KW-1185">Reference proteome</keyword>
<dbReference type="Proteomes" id="UP000749559">
    <property type="component" value="Unassembled WGS sequence"/>
</dbReference>
<evidence type="ECO:0000256" key="1">
    <source>
        <dbReference type="SAM" id="MobiDB-lite"/>
    </source>
</evidence>
<feature type="compositionally biased region" description="Basic residues" evidence="1">
    <location>
        <begin position="567"/>
        <end position="586"/>
    </location>
</feature>
<feature type="compositionally biased region" description="Acidic residues" evidence="1">
    <location>
        <begin position="270"/>
        <end position="288"/>
    </location>
</feature>
<dbReference type="PANTHER" id="PTHR34761">
    <property type="entry name" value="NUCLEOLUS AND NEURAL PROGENITOR PROTEIN"/>
    <property type="match status" value="1"/>
</dbReference>
<dbReference type="OrthoDB" id="9899341at2759"/>
<reference evidence="3" key="1">
    <citation type="submission" date="2022-03" db="EMBL/GenBank/DDBJ databases">
        <authorList>
            <person name="Martin C."/>
        </authorList>
    </citation>
    <scope>NUCLEOTIDE SEQUENCE</scope>
</reference>
<dbReference type="InterPro" id="IPR027951">
    <property type="entry name" value="Nepro_N"/>
</dbReference>